<dbReference type="RefSeq" id="WP_111196787.1">
    <property type="nucleotide sequence ID" value="NZ_QKVK01000002.1"/>
</dbReference>
<dbReference type="Gene3D" id="3.30.70.100">
    <property type="match status" value="1"/>
</dbReference>
<dbReference type="InterPro" id="IPR007024">
    <property type="entry name" value="BLUF_domain"/>
</dbReference>
<evidence type="ECO:0000313" key="2">
    <source>
        <dbReference type="EMBL" id="PZF77952.1"/>
    </source>
</evidence>
<sequence length="142" mass="15404">MIVRCVYASRAASGLTSAMVEAILDTSRSHNPASGITGILCYSGDVFIQVLEGGRDEVCELYNAIVRDGRHTNVRLLVFEEIRERKFCNWTMGHVDLSRVNPGLLLKYGERAVLNPFASSGAATMALLDELVATAAISTRLG</sequence>
<dbReference type="GO" id="GO:0071949">
    <property type="term" value="F:FAD binding"/>
    <property type="evidence" value="ECO:0007669"/>
    <property type="project" value="InterPro"/>
</dbReference>
<protein>
    <submittedName>
        <fullName evidence="2">Blue light sensor protein</fullName>
    </submittedName>
</protein>
<dbReference type="AlphaFoldDB" id="A0A2W2AW62"/>
<gene>
    <name evidence="2" type="ORF">DK847_05865</name>
</gene>
<dbReference type="SUPFAM" id="SSF54975">
    <property type="entry name" value="Acylphosphatase/BLUF domain-like"/>
    <property type="match status" value="1"/>
</dbReference>
<dbReference type="InterPro" id="IPR036046">
    <property type="entry name" value="Acylphosphatase-like_dom_sf"/>
</dbReference>
<dbReference type="SMART" id="SM01034">
    <property type="entry name" value="BLUF"/>
    <property type="match status" value="1"/>
</dbReference>
<proteinExistence type="predicted"/>
<evidence type="ECO:0000313" key="3">
    <source>
        <dbReference type="Proteomes" id="UP000248795"/>
    </source>
</evidence>
<name>A0A2W2AW62_9HYPH</name>
<accession>A0A2W2AW62</accession>
<keyword evidence="3" id="KW-1185">Reference proteome</keyword>
<organism evidence="2 3">
    <name type="scientific">Aestuariivirga litoralis</name>
    <dbReference type="NCBI Taxonomy" id="2650924"/>
    <lineage>
        <taxon>Bacteria</taxon>
        <taxon>Pseudomonadati</taxon>
        <taxon>Pseudomonadota</taxon>
        <taxon>Alphaproteobacteria</taxon>
        <taxon>Hyphomicrobiales</taxon>
        <taxon>Aestuariivirgaceae</taxon>
        <taxon>Aestuariivirga</taxon>
    </lineage>
</organism>
<dbReference type="Proteomes" id="UP000248795">
    <property type="component" value="Unassembled WGS sequence"/>
</dbReference>
<dbReference type="GO" id="GO:0009882">
    <property type="term" value="F:blue light photoreceptor activity"/>
    <property type="evidence" value="ECO:0007669"/>
    <property type="project" value="InterPro"/>
</dbReference>
<dbReference type="PROSITE" id="PS50925">
    <property type="entry name" value="BLUF"/>
    <property type="match status" value="1"/>
</dbReference>
<evidence type="ECO:0000259" key="1">
    <source>
        <dbReference type="PROSITE" id="PS50925"/>
    </source>
</evidence>
<dbReference type="Pfam" id="PF04940">
    <property type="entry name" value="BLUF"/>
    <property type="match status" value="1"/>
</dbReference>
<reference evidence="3" key="1">
    <citation type="submission" date="2018-06" db="EMBL/GenBank/DDBJ databases">
        <title>Aestuariibacter litoralis strain KCTC 52945T.</title>
        <authorList>
            <person name="Li X."/>
            <person name="Salam N."/>
            <person name="Li J.-L."/>
            <person name="Chen Y.-M."/>
            <person name="Yang Z.-W."/>
            <person name="Zhang L.-Y."/>
            <person name="Han M.-X."/>
            <person name="Xiao M."/>
            <person name="Li W.-J."/>
        </authorList>
    </citation>
    <scope>NUCLEOTIDE SEQUENCE [LARGE SCALE GENOMIC DNA]</scope>
    <source>
        <strain evidence="3">KCTC 52945</strain>
    </source>
</reference>
<comment type="caution">
    <text evidence="2">The sequence shown here is derived from an EMBL/GenBank/DDBJ whole genome shotgun (WGS) entry which is preliminary data.</text>
</comment>
<feature type="domain" description="BLUF" evidence="1">
    <location>
        <begin position="2"/>
        <end position="93"/>
    </location>
</feature>
<dbReference type="EMBL" id="QKVK01000002">
    <property type="protein sequence ID" value="PZF77952.1"/>
    <property type="molecule type" value="Genomic_DNA"/>
</dbReference>